<accession>A0A9P8AMB4</accession>
<keyword evidence="2" id="KW-1185">Reference proteome</keyword>
<sequence>MYHNLEELLSLHLRAERALVLARTQEIESLHHTHDAEEESKVYDQDPRSLVRAVHGEPEFWEVYPRI</sequence>
<organism evidence="1 2">
    <name type="scientific">Guyanagaster necrorhizus</name>
    <dbReference type="NCBI Taxonomy" id="856835"/>
    <lineage>
        <taxon>Eukaryota</taxon>
        <taxon>Fungi</taxon>
        <taxon>Dikarya</taxon>
        <taxon>Basidiomycota</taxon>
        <taxon>Agaricomycotina</taxon>
        <taxon>Agaricomycetes</taxon>
        <taxon>Agaricomycetidae</taxon>
        <taxon>Agaricales</taxon>
        <taxon>Marasmiineae</taxon>
        <taxon>Physalacriaceae</taxon>
        <taxon>Guyanagaster</taxon>
    </lineage>
</organism>
<dbReference type="EMBL" id="MU250570">
    <property type="protein sequence ID" value="KAG7440511.1"/>
    <property type="molecule type" value="Genomic_DNA"/>
</dbReference>
<proteinExistence type="predicted"/>
<gene>
    <name evidence="1" type="ORF">BT62DRAFT_937911</name>
</gene>
<evidence type="ECO:0000313" key="2">
    <source>
        <dbReference type="Proteomes" id="UP000812287"/>
    </source>
</evidence>
<comment type="caution">
    <text evidence="1">The sequence shown here is derived from an EMBL/GenBank/DDBJ whole genome shotgun (WGS) entry which is preliminary data.</text>
</comment>
<protein>
    <submittedName>
        <fullName evidence="1">Uncharacterized protein</fullName>
    </submittedName>
</protein>
<reference evidence="1" key="1">
    <citation type="submission" date="2020-11" db="EMBL/GenBank/DDBJ databases">
        <title>Adaptations for nitrogen fixation in a non-lichenized fungal sporocarp promotes dispersal by wood-feeding termites.</title>
        <authorList>
            <consortium name="DOE Joint Genome Institute"/>
            <person name="Koch R.A."/>
            <person name="Yoon G."/>
            <person name="Arayal U."/>
            <person name="Lail K."/>
            <person name="Amirebrahimi M."/>
            <person name="Labutti K."/>
            <person name="Lipzen A."/>
            <person name="Riley R."/>
            <person name="Barry K."/>
            <person name="Henrissat B."/>
            <person name="Grigoriev I.V."/>
            <person name="Herr J.R."/>
            <person name="Aime M.C."/>
        </authorList>
    </citation>
    <scope>NUCLEOTIDE SEQUENCE</scope>
    <source>
        <strain evidence="1">MCA 3950</strain>
    </source>
</reference>
<dbReference type="GeneID" id="66109722"/>
<dbReference type="RefSeq" id="XP_043034011.1">
    <property type="nucleotide sequence ID" value="XM_043187425.1"/>
</dbReference>
<dbReference type="AlphaFoldDB" id="A0A9P8AMB4"/>
<name>A0A9P8AMB4_9AGAR</name>
<dbReference type="Proteomes" id="UP000812287">
    <property type="component" value="Unassembled WGS sequence"/>
</dbReference>
<evidence type="ECO:0000313" key="1">
    <source>
        <dbReference type="EMBL" id="KAG7440511.1"/>
    </source>
</evidence>